<feature type="compositionally biased region" description="Low complexity" evidence="1">
    <location>
        <begin position="482"/>
        <end position="498"/>
    </location>
</feature>
<reference evidence="2 3" key="1">
    <citation type="submission" date="2019-02" db="EMBL/GenBank/DDBJ databases">
        <title>Genome sequencing of the rare red list fungi Phlebia centrifuga.</title>
        <authorList>
            <person name="Buettner E."/>
            <person name="Kellner H."/>
        </authorList>
    </citation>
    <scope>NUCLEOTIDE SEQUENCE [LARGE SCALE GENOMIC DNA]</scope>
    <source>
        <strain evidence="2 3">DSM 108282</strain>
    </source>
</reference>
<dbReference type="Proteomes" id="UP000309038">
    <property type="component" value="Unassembled WGS sequence"/>
</dbReference>
<feature type="compositionally biased region" description="Polar residues" evidence="1">
    <location>
        <begin position="457"/>
        <end position="470"/>
    </location>
</feature>
<evidence type="ECO:0000313" key="3">
    <source>
        <dbReference type="Proteomes" id="UP000309038"/>
    </source>
</evidence>
<gene>
    <name evidence="2" type="ORF">EW026_g1916</name>
</gene>
<evidence type="ECO:0008006" key="4">
    <source>
        <dbReference type="Google" id="ProtNLM"/>
    </source>
</evidence>
<evidence type="ECO:0000313" key="2">
    <source>
        <dbReference type="EMBL" id="THH00634.1"/>
    </source>
</evidence>
<feature type="compositionally biased region" description="Polar residues" evidence="1">
    <location>
        <begin position="426"/>
        <end position="442"/>
    </location>
</feature>
<sequence>MVEMLPIIYKRPVSADTPSSQDFSGPHDLALIFLVFAVARAALCLQPVLEKPSVVAIQALRLLSIYTAMAGKELRGSETTMETTWSLLALSAQLAQSIGLQTVLVGDYLLVWLTDAGYSSGTYSLEMPGSNSKVEDDPDPDAEFQTWGCRFALQCVAEVAARALAAEPPSYATIMELDRKVREFPVPKEVVEILEDLKNPAAEDEPVLLSTSMERMVLSHCRESFYGSIGVFLRKLSSTVLKTLCVVNTRRLFWQPIALRFCARFWQIWTYAFSAAVVFGTVVTRGPRSPLASSAITQLDVAHDLFSKAALHSRRAAKALPILTRLSEKAHHALAAATNDPAQDGALWNIKIEDDADELEIFAGKTRLVESKRPSPSPVLDTRMEPQPAQSAPRPLYDPMSQPSINPPPTLPTLPHMQQVAGPSGSGTNWSQSQDGNTRLQGYSNMSYSAQRSQDYYLSTGYSPSPTSGQVEYGQWPPPHNQPQQSQPYMMQQQQQQYAEYGISQYPPNTESYMRQHAPPNLAGQPSHPTHPGGQGPYQPPAELVNLGLASRDSRLGERWTSFMQESGFFDEINYRPT</sequence>
<comment type="caution">
    <text evidence="2">The sequence shown here is derived from an EMBL/GenBank/DDBJ whole genome shotgun (WGS) entry which is preliminary data.</text>
</comment>
<keyword evidence="3" id="KW-1185">Reference proteome</keyword>
<evidence type="ECO:0000256" key="1">
    <source>
        <dbReference type="SAM" id="MobiDB-lite"/>
    </source>
</evidence>
<protein>
    <recommendedName>
        <fullName evidence="4">Transcription factor domain-containing protein</fullName>
    </recommendedName>
</protein>
<feature type="region of interest" description="Disordered" evidence="1">
    <location>
        <begin position="457"/>
        <end position="550"/>
    </location>
</feature>
<dbReference type="AlphaFoldDB" id="A0A4S4KQI5"/>
<name>A0A4S4KQI5_9APHY</name>
<proteinExistence type="predicted"/>
<organism evidence="2 3">
    <name type="scientific">Hermanssonia centrifuga</name>
    <dbReference type="NCBI Taxonomy" id="98765"/>
    <lineage>
        <taxon>Eukaryota</taxon>
        <taxon>Fungi</taxon>
        <taxon>Dikarya</taxon>
        <taxon>Basidiomycota</taxon>
        <taxon>Agaricomycotina</taxon>
        <taxon>Agaricomycetes</taxon>
        <taxon>Polyporales</taxon>
        <taxon>Meruliaceae</taxon>
        <taxon>Hermanssonia</taxon>
    </lineage>
</organism>
<dbReference type="EMBL" id="SGPJ01000044">
    <property type="protein sequence ID" value="THH00634.1"/>
    <property type="molecule type" value="Genomic_DNA"/>
</dbReference>
<dbReference type="CDD" id="cd12148">
    <property type="entry name" value="fungal_TF_MHR"/>
    <property type="match status" value="1"/>
</dbReference>
<feature type="region of interest" description="Disordered" evidence="1">
    <location>
        <begin position="367"/>
        <end position="442"/>
    </location>
</feature>
<accession>A0A4S4KQI5</accession>